<dbReference type="Proteomes" id="UP000005876">
    <property type="component" value="Chromosome"/>
</dbReference>
<sequence>MVGAIMDKLLYSPRLFDIAETLFAQGRHAAALLLYENVAEGEKYQHSERLAVCQYRIFTIQIGDDQSRNLKASSIFEAFVERLDEIDQLDALKDLANVYRSLHNWDKVNEMARKMRGKAEIQYSLQHQEKRKSREYEKKTKGPLFGYIAYADLLCACVSEARGDYEQALQYTYAYADLDWVIETDEDTRHWIGLFQQWAEGNTYVNKLLSGDTSVLPEYVEYIAVTSIANNNEKLSKLLNVIIAANQYKVDVNDILQRFETEIDSITQHQPSADMYTYQVVPEHSTLFKYELAKYYLNWGRYSHGFKYLLDVLAKSLAINKETFFIRCVRLFEQFKEFADVQAHAKYEILVSKGQKEKLFYY</sequence>
<evidence type="ECO:0000313" key="2">
    <source>
        <dbReference type="Proteomes" id="UP000005876"/>
    </source>
</evidence>
<dbReference type="eggNOG" id="COG0457">
    <property type="taxonomic scope" value="Bacteria"/>
</dbReference>
<proteinExistence type="predicted"/>
<dbReference type="HOGENOM" id="CLU_046846_1_0_9"/>
<dbReference type="AlphaFoldDB" id="G7W473"/>
<evidence type="ECO:0000313" key="1">
    <source>
        <dbReference type="EMBL" id="AET59711.1"/>
    </source>
</evidence>
<reference evidence="1 2" key="3">
    <citation type="journal article" date="2012" name="J. Bacteriol.">
        <title>Genome Sequence of Paenibacillus terrae HPL-003, a Xylanase-Producing Bacterium Isolated from Soil Found in Forest Residue.</title>
        <authorList>
            <person name="Shin S.H."/>
            <person name="Kim S."/>
            <person name="Kim J.Y."/>
            <person name="Song H.Y."/>
            <person name="Cho S.J."/>
            <person name="Kim D.R."/>
            <person name="Lee K.I."/>
            <person name="Lim H.K."/>
            <person name="Park N.J."/>
            <person name="Hwang I.T."/>
            <person name="Yang K.S."/>
        </authorList>
    </citation>
    <scope>NUCLEOTIDE SEQUENCE [LARGE SCALE GENOMIC DNA]</scope>
    <source>
        <strain evidence="1 2">HPL-003</strain>
    </source>
</reference>
<reference evidence="2" key="1">
    <citation type="submission" date="2011-11" db="EMBL/GenBank/DDBJ databases">
        <title>Complete sequence of Paenibacillus terrae HPL-003.</title>
        <authorList>
            <person name="Shin S.H."/>
            <person name="Kim S."/>
            <person name="Kim J.Y."/>
        </authorList>
    </citation>
    <scope>NUCLEOTIDE SEQUENCE [LARGE SCALE GENOMIC DNA]</scope>
    <source>
        <strain evidence="2">HPL-003</strain>
    </source>
</reference>
<evidence type="ECO:0008006" key="3">
    <source>
        <dbReference type="Google" id="ProtNLM"/>
    </source>
</evidence>
<organism evidence="1 2">
    <name type="scientific">Paenibacillus terrae (strain HPL-003)</name>
    <dbReference type="NCBI Taxonomy" id="985665"/>
    <lineage>
        <taxon>Bacteria</taxon>
        <taxon>Bacillati</taxon>
        <taxon>Bacillota</taxon>
        <taxon>Bacilli</taxon>
        <taxon>Bacillales</taxon>
        <taxon>Paenibacillaceae</taxon>
        <taxon>Paenibacillus</taxon>
    </lineage>
</organism>
<reference key="2">
    <citation type="submission" date="2011-11" db="EMBL/GenBank/DDBJ databases">
        <authorList>
            <person name="Shin S.H."/>
            <person name="Kim S."/>
            <person name="Kim J.Y."/>
        </authorList>
    </citation>
    <scope>NUCLEOTIDE SEQUENCE</scope>
    <source>
        <strain>HPL-003</strain>
    </source>
</reference>
<accession>G7W473</accession>
<dbReference type="EMBL" id="CP003107">
    <property type="protein sequence ID" value="AET59711.1"/>
    <property type="molecule type" value="Genomic_DNA"/>
</dbReference>
<dbReference type="KEGG" id="pta:HPL003_14800"/>
<gene>
    <name evidence="1" type="ordered locus">HPL003_14800</name>
</gene>
<protein>
    <recommendedName>
        <fullName evidence="3">DNA-binding protein</fullName>
    </recommendedName>
</protein>
<name>G7W473_PAETH</name>